<reference evidence="3" key="2">
    <citation type="submission" date="2010-07" db="EMBL/GenBank/DDBJ databases">
        <authorList>
            <consortium name="The Broad Institute Genome Sequencing Platform"/>
            <consortium name="Broad Institute Genome Sequencing Center for Infectious Disease"/>
            <person name="Ma L.-J."/>
            <person name="Dead R."/>
            <person name="Young S."/>
            <person name="Zeng Q."/>
            <person name="Koehrsen M."/>
            <person name="Alvarado L."/>
            <person name="Berlin A."/>
            <person name="Chapman S.B."/>
            <person name="Chen Z."/>
            <person name="Freedman E."/>
            <person name="Gellesch M."/>
            <person name="Goldberg J."/>
            <person name="Griggs A."/>
            <person name="Gujja S."/>
            <person name="Heilman E.R."/>
            <person name="Heiman D."/>
            <person name="Hepburn T."/>
            <person name="Howarth C."/>
            <person name="Jen D."/>
            <person name="Larson L."/>
            <person name="Mehta T."/>
            <person name="Neiman D."/>
            <person name="Pearson M."/>
            <person name="Roberts A."/>
            <person name="Saif S."/>
            <person name="Shea T."/>
            <person name="Shenoy N."/>
            <person name="Sisk P."/>
            <person name="Stolte C."/>
            <person name="Sykes S."/>
            <person name="Walk T."/>
            <person name="White J."/>
            <person name="Yandava C."/>
            <person name="Haas B."/>
            <person name="Nusbaum C."/>
            <person name="Birren B."/>
        </authorList>
    </citation>
    <scope>NUCLEOTIDE SEQUENCE</scope>
    <source>
        <strain evidence="3">R3-111a-1</strain>
    </source>
</reference>
<dbReference type="RefSeq" id="XP_009225233.1">
    <property type="nucleotide sequence ID" value="XM_009226969.1"/>
</dbReference>
<evidence type="ECO:0000256" key="1">
    <source>
        <dbReference type="SAM" id="MobiDB-lite"/>
    </source>
</evidence>
<reference evidence="4" key="4">
    <citation type="journal article" date="2015" name="G3 (Bethesda)">
        <title>Genome sequences of three phytopathogenic species of the Magnaporthaceae family of fungi.</title>
        <authorList>
            <person name="Okagaki L.H."/>
            <person name="Nunes C.C."/>
            <person name="Sailsbery J."/>
            <person name="Clay B."/>
            <person name="Brown D."/>
            <person name="John T."/>
            <person name="Oh Y."/>
            <person name="Young N."/>
            <person name="Fitzgerald M."/>
            <person name="Haas B.J."/>
            <person name="Zeng Q."/>
            <person name="Young S."/>
            <person name="Adiconis X."/>
            <person name="Fan L."/>
            <person name="Levin J.Z."/>
            <person name="Mitchell T.K."/>
            <person name="Okubara P.A."/>
            <person name="Farman M.L."/>
            <person name="Kohn L.M."/>
            <person name="Birren B."/>
            <person name="Ma L.-J."/>
            <person name="Dean R.A."/>
        </authorList>
    </citation>
    <scope>NUCLEOTIDE SEQUENCE</scope>
    <source>
        <strain evidence="4">R3-111a-1</strain>
    </source>
</reference>
<evidence type="ECO:0000256" key="2">
    <source>
        <dbReference type="SAM" id="SignalP"/>
    </source>
</evidence>
<keyword evidence="2" id="KW-0732">Signal</keyword>
<dbReference type="GeneID" id="20349583"/>
<evidence type="ECO:0000313" key="3">
    <source>
        <dbReference type="EMBL" id="EJT72259.1"/>
    </source>
</evidence>
<dbReference type="EnsemblFungi" id="EJT72259">
    <property type="protein sequence ID" value="EJT72259"/>
    <property type="gene ID" value="GGTG_09125"/>
</dbReference>
<dbReference type="AlphaFoldDB" id="J3P6I4"/>
<name>J3P6I4_GAET3</name>
<feature type="compositionally biased region" description="Basic residues" evidence="1">
    <location>
        <begin position="90"/>
        <end position="99"/>
    </location>
</feature>
<keyword evidence="5" id="KW-1185">Reference proteome</keyword>
<feature type="signal peptide" evidence="2">
    <location>
        <begin position="1"/>
        <end position="18"/>
    </location>
</feature>
<dbReference type="Proteomes" id="UP000006039">
    <property type="component" value="Unassembled WGS sequence"/>
</dbReference>
<proteinExistence type="predicted"/>
<dbReference type="EMBL" id="GL385399">
    <property type="protein sequence ID" value="EJT72259.1"/>
    <property type="molecule type" value="Genomic_DNA"/>
</dbReference>
<reference evidence="5" key="1">
    <citation type="submission" date="2010-07" db="EMBL/GenBank/DDBJ databases">
        <title>The genome sequence of Gaeumannomyces graminis var. tritici strain R3-111a-1.</title>
        <authorList>
            <consortium name="The Broad Institute Genome Sequencing Platform"/>
            <person name="Ma L.-J."/>
            <person name="Dead R."/>
            <person name="Young S."/>
            <person name="Zeng Q."/>
            <person name="Koehrsen M."/>
            <person name="Alvarado L."/>
            <person name="Berlin A."/>
            <person name="Chapman S.B."/>
            <person name="Chen Z."/>
            <person name="Freedman E."/>
            <person name="Gellesch M."/>
            <person name="Goldberg J."/>
            <person name="Griggs A."/>
            <person name="Gujja S."/>
            <person name="Heilman E.R."/>
            <person name="Heiman D."/>
            <person name="Hepburn T."/>
            <person name="Howarth C."/>
            <person name="Jen D."/>
            <person name="Larson L."/>
            <person name="Mehta T."/>
            <person name="Neiman D."/>
            <person name="Pearson M."/>
            <person name="Roberts A."/>
            <person name="Saif S."/>
            <person name="Shea T."/>
            <person name="Shenoy N."/>
            <person name="Sisk P."/>
            <person name="Stolte C."/>
            <person name="Sykes S."/>
            <person name="Walk T."/>
            <person name="White J."/>
            <person name="Yandava C."/>
            <person name="Haas B."/>
            <person name="Nusbaum C."/>
            <person name="Birren B."/>
        </authorList>
    </citation>
    <scope>NUCLEOTIDE SEQUENCE [LARGE SCALE GENOMIC DNA]</scope>
    <source>
        <strain evidence="5">R3-111a-1</strain>
    </source>
</reference>
<sequence length="110" mass="11043">MKFLSIAAAAFFAATVSAQAVRGSKGNCGFPNGPDCVAVGKNDKGQTTFTDPANSPGVQCCLFPARCGNGDGDAVFPCVFVGGPAPAGKSKSRSSKRRIGAQVEASASVE</sequence>
<protein>
    <submittedName>
        <fullName evidence="3 4">Uncharacterized protein</fullName>
    </submittedName>
</protein>
<reference evidence="4" key="5">
    <citation type="submission" date="2018-04" db="UniProtKB">
        <authorList>
            <consortium name="EnsemblFungi"/>
        </authorList>
    </citation>
    <scope>IDENTIFICATION</scope>
    <source>
        <strain evidence="4">R3-111a-1</strain>
    </source>
</reference>
<evidence type="ECO:0000313" key="5">
    <source>
        <dbReference type="Proteomes" id="UP000006039"/>
    </source>
</evidence>
<dbReference type="OrthoDB" id="3476938at2759"/>
<accession>J3P6I4</accession>
<evidence type="ECO:0000313" key="4">
    <source>
        <dbReference type="EnsemblFungi" id="EJT72259"/>
    </source>
</evidence>
<organism evidence="3">
    <name type="scientific">Gaeumannomyces tritici (strain R3-111a-1)</name>
    <name type="common">Wheat and barley take-all root rot fungus</name>
    <name type="synonym">Gaeumannomyces graminis var. tritici</name>
    <dbReference type="NCBI Taxonomy" id="644352"/>
    <lineage>
        <taxon>Eukaryota</taxon>
        <taxon>Fungi</taxon>
        <taxon>Dikarya</taxon>
        <taxon>Ascomycota</taxon>
        <taxon>Pezizomycotina</taxon>
        <taxon>Sordariomycetes</taxon>
        <taxon>Sordariomycetidae</taxon>
        <taxon>Magnaporthales</taxon>
        <taxon>Magnaporthaceae</taxon>
        <taxon>Gaeumannomyces</taxon>
    </lineage>
</organism>
<gene>
    <name evidence="4" type="primary">20349583</name>
    <name evidence="3" type="ORF">GGTG_09125</name>
</gene>
<dbReference type="HOGENOM" id="CLU_166985_0_0_1"/>
<reference evidence="3" key="3">
    <citation type="submission" date="2010-09" db="EMBL/GenBank/DDBJ databases">
        <title>Annotation of Gaeumannomyces graminis var. tritici R3-111a-1.</title>
        <authorList>
            <consortium name="The Broad Institute Genome Sequencing Platform"/>
            <person name="Ma L.-J."/>
            <person name="Dead R."/>
            <person name="Young S.K."/>
            <person name="Zeng Q."/>
            <person name="Gargeya S."/>
            <person name="Fitzgerald M."/>
            <person name="Haas B."/>
            <person name="Abouelleil A."/>
            <person name="Alvarado L."/>
            <person name="Arachchi H.M."/>
            <person name="Berlin A."/>
            <person name="Brown A."/>
            <person name="Chapman S.B."/>
            <person name="Chen Z."/>
            <person name="Dunbar C."/>
            <person name="Freedman E."/>
            <person name="Gearin G."/>
            <person name="Gellesch M."/>
            <person name="Goldberg J."/>
            <person name="Griggs A."/>
            <person name="Gujja S."/>
            <person name="Heiman D."/>
            <person name="Howarth C."/>
            <person name="Larson L."/>
            <person name="Lui A."/>
            <person name="MacDonald P.J.P."/>
            <person name="Mehta T."/>
            <person name="Montmayeur A."/>
            <person name="Murphy C."/>
            <person name="Neiman D."/>
            <person name="Pearson M."/>
            <person name="Priest M."/>
            <person name="Roberts A."/>
            <person name="Saif S."/>
            <person name="Shea T."/>
            <person name="Shenoy N."/>
            <person name="Sisk P."/>
            <person name="Stolte C."/>
            <person name="Sykes S."/>
            <person name="Yandava C."/>
            <person name="Wortman J."/>
            <person name="Nusbaum C."/>
            <person name="Birren B."/>
        </authorList>
    </citation>
    <scope>NUCLEOTIDE SEQUENCE</scope>
    <source>
        <strain evidence="3">R3-111a-1</strain>
    </source>
</reference>
<feature type="chain" id="PRO_5015095002" evidence="2">
    <location>
        <begin position="19"/>
        <end position="110"/>
    </location>
</feature>
<dbReference type="VEuPathDB" id="FungiDB:GGTG_09125"/>
<feature type="region of interest" description="Disordered" evidence="1">
    <location>
        <begin position="85"/>
        <end position="110"/>
    </location>
</feature>
<dbReference type="eggNOG" id="ENOG502R7ED">
    <property type="taxonomic scope" value="Eukaryota"/>
</dbReference>